<proteinExistence type="predicted"/>
<evidence type="ECO:0000313" key="2">
    <source>
        <dbReference type="Proteomes" id="UP000681720"/>
    </source>
</evidence>
<evidence type="ECO:0008006" key="3">
    <source>
        <dbReference type="Google" id="ProtNLM"/>
    </source>
</evidence>
<sequence length="93" mass="10494">MKLSSDHPEIGTTFNNIALTCKLGQYNRAITQLNLSSIYLIQKDYYKALSLCIKACNGLRHVQPVPDAEIINCQVTIENIYLDQQESIISEGY</sequence>
<accession>A0A8S3IER9</accession>
<name>A0A8S3IER9_9BILA</name>
<evidence type="ECO:0000313" key="1">
    <source>
        <dbReference type="EMBL" id="CAF5199439.1"/>
    </source>
</evidence>
<protein>
    <recommendedName>
        <fullName evidence="3">Tetratricopeptide repeat protein</fullName>
    </recommendedName>
</protein>
<reference evidence="1" key="1">
    <citation type="submission" date="2021-02" db="EMBL/GenBank/DDBJ databases">
        <authorList>
            <person name="Nowell W R."/>
        </authorList>
    </citation>
    <scope>NUCLEOTIDE SEQUENCE</scope>
</reference>
<dbReference type="AlphaFoldDB" id="A0A8S3IER9"/>
<comment type="caution">
    <text evidence="1">The sequence shown here is derived from an EMBL/GenBank/DDBJ whole genome shotgun (WGS) entry which is preliminary data.</text>
</comment>
<dbReference type="Proteomes" id="UP000681720">
    <property type="component" value="Unassembled WGS sequence"/>
</dbReference>
<dbReference type="EMBL" id="CAJOBJ010344445">
    <property type="protein sequence ID" value="CAF5199439.1"/>
    <property type="molecule type" value="Genomic_DNA"/>
</dbReference>
<organism evidence="1 2">
    <name type="scientific">Rotaria magnacalcarata</name>
    <dbReference type="NCBI Taxonomy" id="392030"/>
    <lineage>
        <taxon>Eukaryota</taxon>
        <taxon>Metazoa</taxon>
        <taxon>Spiralia</taxon>
        <taxon>Gnathifera</taxon>
        <taxon>Rotifera</taxon>
        <taxon>Eurotatoria</taxon>
        <taxon>Bdelloidea</taxon>
        <taxon>Philodinida</taxon>
        <taxon>Philodinidae</taxon>
        <taxon>Rotaria</taxon>
    </lineage>
</organism>
<gene>
    <name evidence="1" type="ORF">GIL414_LOCUS76044</name>
</gene>